<proteinExistence type="predicted"/>
<sequence>MIDITEFKKDLSELTERLVNVEDCL</sequence>
<protein>
    <submittedName>
        <fullName evidence="1">Uncharacterized protein</fullName>
    </submittedName>
</protein>
<reference evidence="1" key="1">
    <citation type="submission" date="2018-05" db="EMBL/GenBank/DDBJ databases">
        <authorList>
            <person name="Lanie J.A."/>
            <person name="Ng W.-L."/>
            <person name="Kazmierczak K.M."/>
            <person name="Andrzejewski T.M."/>
            <person name="Davidsen T.M."/>
            <person name="Wayne K.J."/>
            <person name="Tettelin H."/>
            <person name="Glass J.I."/>
            <person name="Rusch D."/>
            <person name="Podicherti R."/>
            <person name="Tsui H.-C.T."/>
            <person name="Winkler M.E."/>
        </authorList>
    </citation>
    <scope>NUCLEOTIDE SEQUENCE</scope>
</reference>
<name>A0A383C327_9ZZZZ</name>
<gene>
    <name evidence="1" type="ORF">METZ01_LOCUS479438</name>
</gene>
<dbReference type="AlphaFoldDB" id="A0A383C327"/>
<accession>A0A383C327</accession>
<organism evidence="1">
    <name type="scientific">marine metagenome</name>
    <dbReference type="NCBI Taxonomy" id="408172"/>
    <lineage>
        <taxon>unclassified sequences</taxon>
        <taxon>metagenomes</taxon>
        <taxon>ecological metagenomes</taxon>
    </lineage>
</organism>
<dbReference type="EMBL" id="UINC01205417">
    <property type="protein sequence ID" value="SVE26584.1"/>
    <property type="molecule type" value="Genomic_DNA"/>
</dbReference>
<evidence type="ECO:0000313" key="1">
    <source>
        <dbReference type="EMBL" id="SVE26584.1"/>
    </source>
</evidence>